<dbReference type="Proteomes" id="UP000282876">
    <property type="component" value="Unassembled WGS sequence"/>
</dbReference>
<dbReference type="OrthoDB" id="367221at2759"/>
<dbReference type="PANTHER" id="PTHR13452:SF10">
    <property type="entry name" value="THUMP DOMAIN-CONTAINING PROTEIN 1"/>
    <property type="match status" value="1"/>
</dbReference>
<organism evidence="2 3">
    <name type="scientific">Tubulinosema ratisbonensis</name>
    <dbReference type="NCBI Taxonomy" id="291195"/>
    <lineage>
        <taxon>Eukaryota</taxon>
        <taxon>Fungi</taxon>
        <taxon>Fungi incertae sedis</taxon>
        <taxon>Microsporidia</taxon>
        <taxon>Tubulinosematoidea</taxon>
        <taxon>Tubulinosematidae</taxon>
        <taxon>Tubulinosema</taxon>
    </lineage>
</organism>
<keyword evidence="3" id="KW-1185">Reference proteome</keyword>
<dbReference type="EMBL" id="RCSS01000129">
    <property type="protein sequence ID" value="RVD92886.1"/>
    <property type="molecule type" value="Genomic_DNA"/>
</dbReference>
<name>A0A437APH2_9MICR</name>
<evidence type="ECO:0000313" key="2">
    <source>
        <dbReference type="EMBL" id="RVD92886.1"/>
    </source>
</evidence>
<protein>
    <recommendedName>
        <fullName evidence="1">THUMP domain-containing protein</fullName>
    </recommendedName>
</protein>
<proteinExistence type="predicted"/>
<dbReference type="PANTHER" id="PTHR13452">
    <property type="entry name" value="THUMP DOMAIN CONTAINING PROTEIN 1-RELATED"/>
    <property type="match status" value="1"/>
</dbReference>
<dbReference type="AlphaFoldDB" id="A0A437APH2"/>
<evidence type="ECO:0000313" key="3">
    <source>
        <dbReference type="Proteomes" id="UP000282876"/>
    </source>
</evidence>
<dbReference type="GO" id="GO:0003723">
    <property type="term" value="F:RNA binding"/>
    <property type="evidence" value="ECO:0007669"/>
    <property type="project" value="InterPro"/>
</dbReference>
<dbReference type="VEuPathDB" id="MicrosporidiaDB:TUBRATIS_005940"/>
<gene>
    <name evidence="2" type="ORF">TUBRATIS_005940</name>
</gene>
<accession>A0A437APH2</accession>
<dbReference type="Pfam" id="PF02926">
    <property type="entry name" value="THUMP"/>
    <property type="match status" value="1"/>
</dbReference>
<reference evidence="2 3" key="1">
    <citation type="submission" date="2018-10" db="EMBL/GenBank/DDBJ databases">
        <title>Draft genome sequence of the microsporidian Tubulinosema ratisbonensis.</title>
        <authorList>
            <person name="Polonais V."/>
            <person name="Peyretaillade E."/>
            <person name="Niehus S."/>
            <person name="Wawrzyniak I."/>
            <person name="Franchet A."/>
            <person name="Gaspin C."/>
            <person name="Reichstadt M."/>
            <person name="Belser C."/>
            <person name="Labadie K."/>
            <person name="Delbac F."/>
            <person name="Ferrandon D."/>
        </authorList>
    </citation>
    <scope>NUCLEOTIDE SEQUENCE [LARGE SCALE GENOMIC DNA]</scope>
    <source>
        <strain evidence="2 3">Franzen</strain>
    </source>
</reference>
<sequence length="185" mass="22042">MNKQGFLVTCIKNKEQSSQKEVMDQIYSSNYNPHLVKESDNFKKELEVALSNLKKKKFELISLRNTQCIYLIQTMEDVLKIHKNFNINLKYTFKIIPLQKLIFINNFSPLNLSFIFDDLIFKLNLEKEKTYKINYEHRNTAKEKKEEIFNYLAKNIKLKVNLKEPDYIFNVQIVKNYLGCSVLKN</sequence>
<dbReference type="SUPFAM" id="SSF143437">
    <property type="entry name" value="THUMP domain-like"/>
    <property type="match status" value="1"/>
</dbReference>
<dbReference type="InterPro" id="IPR004114">
    <property type="entry name" value="THUMP_dom"/>
</dbReference>
<dbReference type="InterPro" id="IPR040183">
    <property type="entry name" value="THUMPD1-like"/>
</dbReference>
<dbReference type="GO" id="GO:0006400">
    <property type="term" value="P:tRNA modification"/>
    <property type="evidence" value="ECO:0007669"/>
    <property type="project" value="InterPro"/>
</dbReference>
<dbReference type="Gene3D" id="3.30.2300.10">
    <property type="entry name" value="THUMP superfamily"/>
    <property type="match status" value="1"/>
</dbReference>
<evidence type="ECO:0000259" key="1">
    <source>
        <dbReference type="Pfam" id="PF02926"/>
    </source>
</evidence>
<comment type="caution">
    <text evidence="2">The sequence shown here is derived from an EMBL/GenBank/DDBJ whole genome shotgun (WGS) entry which is preliminary data.</text>
</comment>
<feature type="domain" description="THUMP" evidence="1">
    <location>
        <begin position="126"/>
        <end position="179"/>
    </location>
</feature>